<name>A0A4P7N4L0_PYROR</name>
<sequence>MSRFVSAGAIDAATGEAVGADEQQQGGEAGSSRRQEWSAVSRELDEQRKRREEEARRNAEEGGEPSLFAILQANKAAKQAAFEEANKIKNQFRALDEDEIEFLDEVAAAKRAEEERTRKEVEDGLGRFRELQQLKGKDGSPGGDEEEDGGDGDKEDWTFGTGAGARKRRRKDDGGGLRGLKGVVRRKTEQGGEKKDPGAVDVASEKTESVKGPMKSEEKPAAAAKTAPSAPVEAPVASSQPKPSWGLVAYGSDDDSD</sequence>
<comment type="subcellular location">
    <subcellularLocation>
        <location evidence="1">Nucleus</location>
    </subcellularLocation>
</comment>
<feature type="region of interest" description="Disordered" evidence="3">
    <location>
        <begin position="111"/>
        <end position="257"/>
    </location>
</feature>
<dbReference type="Proteomes" id="UP000294847">
    <property type="component" value="Chromosome 1"/>
</dbReference>
<reference evidence="5 6" key="1">
    <citation type="journal article" date="2019" name="Mol. Biol. Evol.">
        <title>Blast fungal genomes show frequent chromosomal changes, gene gains and losses, and effector gene turnover.</title>
        <authorList>
            <person name="Gomez Luciano L.B."/>
            <person name="Jason Tsai I."/>
            <person name="Chuma I."/>
            <person name="Tosa Y."/>
            <person name="Chen Y.H."/>
            <person name="Li J.Y."/>
            <person name="Li M.Y."/>
            <person name="Jade Lu M.Y."/>
            <person name="Nakayashiki H."/>
            <person name="Li W.H."/>
        </authorList>
    </citation>
    <scope>NUCLEOTIDE SEQUENCE [LARGE SCALE GENOMIC DNA]</scope>
    <source>
        <strain evidence="5">MZ5-1-6</strain>
    </source>
</reference>
<dbReference type="EMBL" id="CP034204">
    <property type="protein sequence ID" value="QBZ54890.1"/>
    <property type="molecule type" value="Genomic_DNA"/>
</dbReference>
<feature type="region of interest" description="Disordered" evidence="3">
    <location>
        <begin position="1"/>
        <end position="67"/>
    </location>
</feature>
<proteinExistence type="predicted"/>
<dbReference type="PANTHER" id="PTHR13495">
    <property type="entry name" value="NEFA-INTERACTING NUCLEAR PROTEIN NIP30"/>
    <property type="match status" value="1"/>
</dbReference>
<feature type="compositionally biased region" description="Low complexity" evidence="3">
    <location>
        <begin position="221"/>
        <end position="241"/>
    </location>
</feature>
<evidence type="ECO:0000313" key="6">
    <source>
        <dbReference type="Proteomes" id="UP000294847"/>
    </source>
</evidence>
<evidence type="ECO:0000256" key="3">
    <source>
        <dbReference type="SAM" id="MobiDB-lite"/>
    </source>
</evidence>
<organism evidence="5 6">
    <name type="scientific">Pyricularia oryzae</name>
    <name type="common">Rice blast fungus</name>
    <name type="synonym">Magnaporthe oryzae</name>
    <dbReference type="NCBI Taxonomy" id="318829"/>
    <lineage>
        <taxon>Eukaryota</taxon>
        <taxon>Fungi</taxon>
        <taxon>Dikarya</taxon>
        <taxon>Ascomycota</taxon>
        <taxon>Pezizomycotina</taxon>
        <taxon>Sordariomycetes</taxon>
        <taxon>Sordariomycetidae</taxon>
        <taxon>Magnaporthales</taxon>
        <taxon>Pyriculariaceae</taxon>
        <taxon>Pyricularia</taxon>
    </lineage>
</organism>
<dbReference type="PANTHER" id="PTHR13495:SF0">
    <property type="entry name" value="PSME3-INTERACTING PROTEIN"/>
    <property type="match status" value="1"/>
</dbReference>
<feature type="compositionally biased region" description="Basic and acidic residues" evidence="3">
    <location>
        <begin position="31"/>
        <end position="60"/>
    </location>
</feature>
<evidence type="ECO:0000259" key="4">
    <source>
        <dbReference type="Pfam" id="PF10187"/>
    </source>
</evidence>
<feature type="compositionally biased region" description="Basic and acidic residues" evidence="3">
    <location>
        <begin position="111"/>
        <end position="138"/>
    </location>
</feature>
<dbReference type="Pfam" id="PF10187">
    <property type="entry name" value="FAM192A_Fyv6_N"/>
    <property type="match status" value="1"/>
</dbReference>
<dbReference type="InterPro" id="IPR019331">
    <property type="entry name" value="FAM192A/Fyv6_N"/>
</dbReference>
<gene>
    <name evidence="5" type="ORF">PoMZ_10600</name>
</gene>
<protein>
    <recommendedName>
        <fullName evidence="4">FAM192A/Fyv6 N-terminal domain-containing protein</fullName>
    </recommendedName>
</protein>
<feature type="compositionally biased region" description="Low complexity" evidence="3">
    <location>
        <begin position="15"/>
        <end position="26"/>
    </location>
</feature>
<evidence type="ECO:0000256" key="1">
    <source>
        <dbReference type="ARBA" id="ARBA00004123"/>
    </source>
</evidence>
<keyword evidence="2" id="KW-0539">Nucleus</keyword>
<accession>A0A4P7N4L0</accession>
<dbReference type="GO" id="GO:0005634">
    <property type="term" value="C:nucleus"/>
    <property type="evidence" value="ECO:0007669"/>
    <property type="project" value="UniProtKB-SubCell"/>
</dbReference>
<evidence type="ECO:0000256" key="2">
    <source>
        <dbReference type="ARBA" id="ARBA00023242"/>
    </source>
</evidence>
<feature type="compositionally biased region" description="Basic and acidic residues" evidence="3">
    <location>
        <begin position="186"/>
        <end position="220"/>
    </location>
</feature>
<feature type="domain" description="FAM192A/Fyv6 N-terminal" evidence="4">
    <location>
        <begin position="27"/>
        <end position="129"/>
    </location>
</feature>
<evidence type="ECO:0000313" key="5">
    <source>
        <dbReference type="EMBL" id="QBZ54890.1"/>
    </source>
</evidence>
<dbReference type="AlphaFoldDB" id="A0A4P7N4L0"/>
<dbReference type="InterPro" id="IPR039845">
    <property type="entry name" value="FAM192A"/>
</dbReference>